<dbReference type="Pfam" id="PF01722">
    <property type="entry name" value="BolA"/>
    <property type="match status" value="1"/>
</dbReference>
<dbReference type="SUPFAM" id="SSF82657">
    <property type="entry name" value="BolA-like"/>
    <property type="match status" value="1"/>
</dbReference>
<dbReference type="PANTHER" id="PTHR46230:SF7">
    <property type="entry name" value="BOLA-LIKE PROTEIN 1"/>
    <property type="match status" value="1"/>
</dbReference>
<dbReference type="STRING" id="1655612.ABS10_03610"/>
<dbReference type="Gene3D" id="3.30.300.90">
    <property type="entry name" value="BolA-like"/>
    <property type="match status" value="1"/>
</dbReference>
<dbReference type="PANTHER" id="PTHR46230">
    <property type="match status" value="1"/>
</dbReference>
<sequence length="73" mass="8031">MNIAQFLKDKFPDAEISADGADCSTRLLIVSSHFEGLPTLARHRLVMSSLKEQFQSGEVHALSLETKTPSEIS</sequence>
<evidence type="ECO:0000313" key="3">
    <source>
        <dbReference type="Proteomes" id="UP000051027"/>
    </source>
</evidence>
<dbReference type="Proteomes" id="UP000051027">
    <property type="component" value="Unassembled WGS sequence"/>
</dbReference>
<protein>
    <submittedName>
        <fullName evidence="2">BolA family transcriptional regulator</fullName>
    </submittedName>
</protein>
<proteinExistence type="inferred from homology"/>
<gene>
    <name evidence="2" type="ORF">ABS10_03610</name>
</gene>
<dbReference type="GO" id="GO:0016226">
    <property type="term" value="P:iron-sulfur cluster assembly"/>
    <property type="evidence" value="ECO:0007669"/>
    <property type="project" value="TreeGrafter"/>
</dbReference>
<accession>A0A0R2UGA7</accession>
<dbReference type="InterPro" id="IPR002634">
    <property type="entry name" value="BolA"/>
</dbReference>
<dbReference type="PIRSF" id="PIRSF003113">
    <property type="entry name" value="BolA"/>
    <property type="match status" value="1"/>
</dbReference>
<dbReference type="EMBL" id="LICS01000001">
    <property type="protein sequence ID" value="KRO96443.1"/>
    <property type="molecule type" value="Genomic_DNA"/>
</dbReference>
<evidence type="ECO:0000313" key="2">
    <source>
        <dbReference type="EMBL" id="KRO96443.1"/>
    </source>
</evidence>
<name>A0A0R2UGA7_9GAMM</name>
<dbReference type="InterPro" id="IPR036065">
    <property type="entry name" value="BolA-like_sf"/>
</dbReference>
<dbReference type="AlphaFoldDB" id="A0A0R2UGA7"/>
<organism evidence="2 3">
    <name type="scientific">SAR86 cluster bacterium BACL1 MAG-120820-bin45</name>
    <dbReference type="NCBI Taxonomy" id="1655612"/>
    <lineage>
        <taxon>Bacteria</taxon>
        <taxon>Pseudomonadati</taxon>
        <taxon>Pseudomonadota</taxon>
        <taxon>Gammaproteobacteria</taxon>
        <taxon>SAR86 cluster</taxon>
    </lineage>
</organism>
<reference evidence="2 3" key="1">
    <citation type="submission" date="2015-10" db="EMBL/GenBank/DDBJ databases">
        <title>Metagenome-Assembled Genomes uncover a global brackish microbiome.</title>
        <authorList>
            <person name="Hugerth L.W."/>
            <person name="Larsson J."/>
            <person name="Alneberg J."/>
            <person name="Lindh M.V."/>
            <person name="Legrand C."/>
            <person name="Pinhassi J."/>
            <person name="Andersson A.F."/>
        </authorList>
    </citation>
    <scope>NUCLEOTIDE SEQUENCE [LARGE SCALE GENOMIC DNA]</scope>
    <source>
        <strain evidence="2">BACL1 MAG-120820-bin45</strain>
    </source>
</reference>
<comment type="caution">
    <text evidence="2">The sequence shown here is derived from an EMBL/GenBank/DDBJ whole genome shotgun (WGS) entry which is preliminary data.</text>
</comment>
<comment type="similarity">
    <text evidence="1">Belongs to the BolA/IbaG family.</text>
</comment>
<evidence type="ECO:0000256" key="1">
    <source>
        <dbReference type="RuleBase" id="RU003860"/>
    </source>
</evidence>